<evidence type="ECO:0000313" key="1">
    <source>
        <dbReference type="EMBL" id="CAJ1966751.1"/>
    </source>
</evidence>
<evidence type="ECO:0000313" key="2">
    <source>
        <dbReference type="Proteomes" id="UP001295423"/>
    </source>
</evidence>
<reference evidence="1" key="1">
    <citation type="submission" date="2023-08" db="EMBL/GenBank/DDBJ databases">
        <authorList>
            <person name="Audoor S."/>
            <person name="Bilcke G."/>
        </authorList>
    </citation>
    <scope>NUCLEOTIDE SEQUENCE</scope>
</reference>
<dbReference type="AlphaFoldDB" id="A0AAD2G9C0"/>
<comment type="caution">
    <text evidence="1">The sequence shown here is derived from an EMBL/GenBank/DDBJ whole genome shotgun (WGS) entry which is preliminary data.</text>
</comment>
<dbReference type="EMBL" id="CAKOGP040002313">
    <property type="protein sequence ID" value="CAJ1966751.1"/>
    <property type="molecule type" value="Genomic_DNA"/>
</dbReference>
<protein>
    <submittedName>
        <fullName evidence="1">Uncharacterized protein</fullName>
    </submittedName>
</protein>
<accession>A0AAD2G9C0</accession>
<keyword evidence="2" id="KW-1185">Reference proteome</keyword>
<dbReference type="Proteomes" id="UP001295423">
    <property type="component" value="Unassembled WGS sequence"/>
</dbReference>
<name>A0AAD2G9C0_9STRA</name>
<sequence>MFDCPEGTTTLAKEESIFSVLNWGVLASLLSPTTTIVEAAHHHIMDRLLKVASWERQGKISFHLVCNRVENMSQFIASKKPRTMSWSNVPDYMEYEDFHSLARACSVHDNTRHFGYSMNWVMDVFGVNILDYSGPKGAIARGRIIDGSNQKFEKLFKSRGWEKYLRLPIPNNPINISSSVLRLGQCKMWARHFFKTGQHQGYCQVLETKYDFGTPLSPAGAYTLHFDWTYDPPVKKEDPLDTCFFILLPWGTQYLMMQKSNETR</sequence>
<gene>
    <name evidence="1" type="ORF">CYCCA115_LOCUS22334</name>
</gene>
<proteinExistence type="predicted"/>
<organism evidence="1 2">
    <name type="scientific">Cylindrotheca closterium</name>
    <dbReference type="NCBI Taxonomy" id="2856"/>
    <lineage>
        <taxon>Eukaryota</taxon>
        <taxon>Sar</taxon>
        <taxon>Stramenopiles</taxon>
        <taxon>Ochrophyta</taxon>
        <taxon>Bacillariophyta</taxon>
        <taxon>Bacillariophyceae</taxon>
        <taxon>Bacillariophycidae</taxon>
        <taxon>Bacillariales</taxon>
        <taxon>Bacillariaceae</taxon>
        <taxon>Cylindrotheca</taxon>
    </lineage>
</organism>